<reference evidence="2" key="1">
    <citation type="submission" date="2022-12" db="EMBL/GenBank/DDBJ databases">
        <authorList>
            <person name="Brejova B."/>
        </authorList>
    </citation>
    <scope>NUCLEOTIDE SEQUENCE</scope>
</reference>
<comment type="caution">
    <text evidence="2">The sequence shown here is derived from an EMBL/GenBank/DDBJ whole genome shotgun (WGS) entry which is preliminary data.</text>
</comment>
<dbReference type="OrthoDB" id="4025768at2759"/>
<dbReference type="Proteomes" id="UP001152885">
    <property type="component" value="Unassembled WGS sequence"/>
</dbReference>
<evidence type="ECO:0000313" key="2">
    <source>
        <dbReference type="EMBL" id="CAI5756155.1"/>
    </source>
</evidence>
<dbReference type="AlphaFoldDB" id="A0A9W4TSA2"/>
<feature type="coiled-coil region" evidence="1">
    <location>
        <begin position="84"/>
        <end position="118"/>
    </location>
</feature>
<keyword evidence="3" id="KW-1185">Reference proteome</keyword>
<organism evidence="2 3">
    <name type="scientific">Candida verbasci</name>
    <dbReference type="NCBI Taxonomy" id="1227364"/>
    <lineage>
        <taxon>Eukaryota</taxon>
        <taxon>Fungi</taxon>
        <taxon>Dikarya</taxon>
        <taxon>Ascomycota</taxon>
        <taxon>Saccharomycotina</taxon>
        <taxon>Pichiomycetes</taxon>
        <taxon>Debaryomycetaceae</taxon>
        <taxon>Candida/Lodderomyces clade</taxon>
        <taxon>Candida</taxon>
    </lineage>
</organism>
<name>A0A9W4TSA2_9ASCO</name>
<sequence length="505" mass="59637">MSIDSHSLINKYQHDSTSKQSDVELYRSQVDNIFKLTSYDSFNSIQSHYYELMNFEIETPSIINIISLTIQLNKLKLIDLKYKLESIKHIIAKYNEKINKLREEIKSKSNKISILSKDLEDKKFNLITSNEIESSIVNKQVQDIKEGKMKLFSFQFNKIQFEKFEILNEYNFQNYNKEGKKFLFNNQPILKLTEFLNYNLIIINQFLERLIILQIQLYKIFDKFELPYLTELQNYLPDQDFYNLIQKKEMMIIGKTKESEEGLEKQSIKEYDIKDIGNTDEKILKLGNNYKLPLSSKTLNYQRRNQNFNNITPEDLNNIPIIKNTNTNNLSSSISKSNSTSKKIIIPHKIINKPFNKLSIKDFLKFLIIIVKIIINFQVFLQHHPNKRTSNFELSDWCDFEKVLTEIVQFKSLFDNKEGEITNDKRAALPSRNITQSKHEIFQNLIDNVYIQIIKSEKNNKPPIQLQDLHLKNLLSNFQNKNNQNDDINKVNSDSWNLVSDILLL</sequence>
<keyword evidence="1" id="KW-0175">Coiled coil</keyword>
<proteinExistence type="predicted"/>
<accession>A0A9W4TSA2</accession>
<evidence type="ECO:0000313" key="3">
    <source>
        <dbReference type="Proteomes" id="UP001152885"/>
    </source>
</evidence>
<gene>
    <name evidence="2" type="ORF">CANVERA_P0673</name>
</gene>
<protein>
    <submittedName>
        <fullName evidence="2">Uncharacterized protein</fullName>
    </submittedName>
</protein>
<dbReference type="EMBL" id="CANTUO010000001">
    <property type="protein sequence ID" value="CAI5756155.1"/>
    <property type="molecule type" value="Genomic_DNA"/>
</dbReference>
<evidence type="ECO:0000256" key="1">
    <source>
        <dbReference type="SAM" id="Coils"/>
    </source>
</evidence>